<comment type="function">
    <text evidence="4">Component of the eukaryotic translation initiation factor 3 (eIF-3) complex, which is involved in protein synthesis of a specialized repertoire of mRNAs and, together with other initiation factors, stimulates binding of mRNA and methionyl-tRNAi to the 40S ribosome. The eIF-3 complex specifically targets and initiates translation of a subset of mRNAs involved in cell proliferation.</text>
</comment>
<evidence type="ECO:0000256" key="4">
    <source>
        <dbReference type="HAMAP-Rule" id="MF_03009"/>
    </source>
</evidence>
<dbReference type="GO" id="GO:0003743">
    <property type="term" value="F:translation initiation factor activity"/>
    <property type="evidence" value="ECO:0007669"/>
    <property type="project" value="UniProtKB-UniRule"/>
</dbReference>
<keyword evidence="2 4" id="KW-0396">Initiation factor</keyword>
<dbReference type="GO" id="GO:0033290">
    <property type="term" value="C:eukaryotic 48S preinitiation complex"/>
    <property type="evidence" value="ECO:0007669"/>
    <property type="project" value="UniProtKB-UniRule"/>
</dbReference>
<gene>
    <name evidence="4" type="primary">HCR1</name>
    <name evidence="6" type="ORF">JVT61DRAFT_4390</name>
</gene>
<feature type="compositionally biased region" description="Basic and acidic residues" evidence="5">
    <location>
        <begin position="365"/>
        <end position="375"/>
    </location>
</feature>
<feature type="region of interest" description="Disordered" evidence="5">
    <location>
        <begin position="165"/>
        <end position="229"/>
    </location>
</feature>
<evidence type="ECO:0000256" key="3">
    <source>
        <dbReference type="ARBA" id="ARBA00022917"/>
    </source>
</evidence>
<proteinExistence type="inferred from homology"/>
<dbReference type="PANTHER" id="PTHR21681">
    <property type="entry name" value="EUKARYOTIC TRANSLATION INITIATION FACTOR 3 SUBUNIT J"/>
    <property type="match status" value="1"/>
</dbReference>
<feature type="compositionally biased region" description="Acidic residues" evidence="5">
    <location>
        <begin position="249"/>
        <end position="258"/>
    </location>
</feature>
<feature type="region of interest" description="Disordered" evidence="5">
    <location>
        <begin position="358"/>
        <end position="387"/>
    </location>
</feature>
<dbReference type="GO" id="GO:0001732">
    <property type="term" value="P:formation of cytoplasmic translation initiation complex"/>
    <property type="evidence" value="ECO:0007669"/>
    <property type="project" value="UniProtKB-UniRule"/>
</dbReference>
<dbReference type="EMBL" id="JAGFBS010000018">
    <property type="protein sequence ID" value="KAG6374357.1"/>
    <property type="molecule type" value="Genomic_DNA"/>
</dbReference>
<comment type="similarity">
    <text evidence="4">Belongs to the eIF-3 subunit J family.</text>
</comment>
<dbReference type="GO" id="GO:0016282">
    <property type="term" value="C:eukaryotic 43S preinitiation complex"/>
    <property type="evidence" value="ECO:0007669"/>
    <property type="project" value="UniProtKB-UniRule"/>
</dbReference>
<evidence type="ECO:0000256" key="1">
    <source>
        <dbReference type="ARBA" id="ARBA00022490"/>
    </source>
</evidence>
<dbReference type="InterPro" id="IPR023194">
    <property type="entry name" value="eIF3-like_dom_sf"/>
</dbReference>
<organism evidence="6 7">
    <name type="scientific">Boletus reticuloceps</name>
    <dbReference type="NCBI Taxonomy" id="495285"/>
    <lineage>
        <taxon>Eukaryota</taxon>
        <taxon>Fungi</taxon>
        <taxon>Dikarya</taxon>
        <taxon>Basidiomycota</taxon>
        <taxon>Agaricomycotina</taxon>
        <taxon>Agaricomycetes</taxon>
        <taxon>Agaricomycetidae</taxon>
        <taxon>Boletales</taxon>
        <taxon>Boletineae</taxon>
        <taxon>Boletaceae</taxon>
        <taxon>Boletoideae</taxon>
        <taxon>Boletus</taxon>
    </lineage>
</organism>
<feature type="compositionally biased region" description="Acidic residues" evidence="5">
    <location>
        <begin position="189"/>
        <end position="214"/>
    </location>
</feature>
<dbReference type="Pfam" id="PF08597">
    <property type="entry name" value="eIF3_subunit"/>
    <property type="match status" value="1"/>
</dbReference>
<keyword evidence="1 4" id="KW-0963">Cytoplasm</keyword>
<reference evidence="6" key="1">
    <citation type="submission" date="2021-03" db="EMBL/GenBank/DDBJ databases">
        <title>Evolutionary innovations through gain and loss of genes in the ectomycorrhizal Boletales.</title>
        <authorList>
            <person name="Wu G."/>
            <person name="Miyauchi S."/>
            <person name="Morin E."/>
            <person name="Yang Z.-L."/>
            <person name="Xu J."/>
            <person name="Martin F.M."/>
        </authorList>
    </citation>
    <scope>NUCLEOTIDE SEQUENCE</scope>
    <source>
        <strain evidence="6">BR01</strain>
    </source>
</reference>
<dbReference type="Gene3D" id="1.10.246.60">
    <property type="entry name" value="Eukaryotic translation initiation factor 3 like domains"/>
    <property type="match status" value="1"/>
</dbReference>
<comment type="caution">
    <text evidence="6">The sequence shown here is derived from an EMBL/GenBank/DDBJ whole genome shotgun (WGS) entry which is preliminary data.</text>
</comment>
<keyword evidence="7" id="KW-1185">Reference proteome</keyword>
<dbReference type="PANTHER" id="PTHR21681:SF0">
    <property type="entry name" value="EUKARYOTIC TRANSLATION INITIATION FACTOR 3 SUBUNIT J"/>
    <property type="match status" value="1"/>
</dbReference>
<evidence type="ECO:0000313" key="7">
    <source>
        <dbReference type="Proteomes" id="UP000683000"/>
    </source>
</evidence>
<comment type="subcellular location">
    <subcellularLocation>
        <location evidence="4">Cytoplasm</location>
    </subcellularLocation>
</comment>
<evidence type="ECO:0000313" key="6">
    <source>
        <dbReference type="EMBL" id="KAG6374357.1"/>
    </source>
</evidence>
<keyword evidence="3 4" id="KW-0648">Protein biosynthesis</keyword>
<protein>
    <recommendedName>
        <fullName evidence="4">Eukaryotic translation initiation factor 3 subunit J</fullName>
        <shortName evidence="4">eIF3j</shortName>
    </recommendedName>
    <alternativeName>
        <fullName evidence="4">Eukaryotic translation initiation factor 3 30 kDa subunit homolog</fullName>
        <shortName evidence="4">eIF-3 30 kDa subunit homolog</shortName>
    </alternativeName>
</protein>
<evidence type="ECO:0000256" key="5">
    <source>
        <dbReference type="SAM" id="MobiDB-lite"/>
    </source>
</evidence>
<evidence type="ECO:0000256" key="2">
    <source>
        <dbReference type="ARBA" id="ARBA00022540"/>
    </source>
</evidence>
<dbReference type="GO" id="GO:0005852">
    <property type="term" value="C:eukaryotic translation initiation factor 3 complex"/>
    <property type="evidence" value="ECO:0007669"/>
    <property type="project" value="UniProtKB-UniRule"/>
</dbReference>
<dbReference type="OrthoDB" id="20381at2759"/>
<comment type="subunit">
    <text evidence="4">Component of the eukaryotic translation initiation factor 3 (eIF-3) complex.</text>
</comment>
<dbReference type="AlphaFoldDB" id="A0A8I2YMK8"/>
<dbReference type="HAMAP" id="MF_03009">
    <property type="entry name" value="eIF3j"/>
    <property type="match status" value="1"/>
</dbReference>
<accession>A0A8I2YMK8</accession>
<dbReference type="Proteomes" id="UP000683000">
    <property type="component" value="Unassembled WGS sequence"/>
</dbReference>
<sequence length="417" mass="46166">MENHQRIESRSSSLHYGAASLKTRMEYPIPGTCASRDLLATSIITPSVTKPAAGSSQSGEDVKCTDNLNARLEDYKTNVLRRAYRMRWQLGPVDLPQRKSFDDVFAEYILGVTTKRNAAISLARAQVACEESVAVLLEKYDPAQLKHIHDIHYFVDDSKSALEDSDEAHKASATAVPHPVKPVKSKWEGEDEEESTPASDWDESSEEEEEEDEAETKPAPAPPKKKGTIKAKLAEIEAAKAARARNGDDEVDYDEDAVLDPHEKARRDKEREISADLENVTSLLGAAQLGGSSSKDLDALLSADPRSKEDFHALSAQIIELVIKRHQNKPLYPSFIEHHVRQLAEPLKDVEVRKAASGLTTLANEKQREQREKASGKKKPKSTAKPILGAAKVSSKIDTQIYDEVLDDFGKEADDFM</sequence>
<dbReference type="InterPro" id="IPR013906">
    <property type="entry name" value="eIF3j"/>
</dbReference>
<feature type="region of interest" description="Disordered" evidence="5">
    <location>
        <begin position="241"/>
        <end position="273"/>
    </location>
</feature>
<name>A0A8I2YMK8_9AGAM</name>
<feature type="compositionally biased region" description="Basic and acidic residues" evidence="5">
    <location>
        <begin position="259"/>
        <end position="273"/>
    </location>
</feature>